<protein>
    <submittedName>
        <fullName evidence="2">Uncharacterized protein</fullName>
    </submittedName>
</protein>
<evidence type="ECO:0000256" key="1">
    <source>
        <dbReference type="SAM" id="Phobius"/>
    </source>
</evidence>
<feature type="transmembrane region" description="Helical" evidence="1">
    <location>
        <begin position="106"/>
        <end position="127"/>
    </location>
</feature>
<organism evidence="2 3">
    <name type="scientific">Bradyrhizobium erythrophlei</name>
    <dbReference type="NCBI Taxonomy" id="1437360"/>
    <lineage>
        <taxon>Bacteria</taxon>
        <taxon>Pseudomonadati</taxon>
        <taxon>Pseudomonadota</taxon>
        <taxon>Alphaproteobacteria</taxon>
        <taxon>Hyphomicrobiales</taxon>
        <taxon>Nitrobacteraceae</taxon>
        <taxon>Bradyrhizobium</taxon>
    </lineage>
</organism>
<dbReference type="Proteomes" id="UP000198992">
    <property type="component" value="Unassembled WGS sequence"/>
</dbReference>
<feature type="transmembrane region" description="Helical" evidence="1">
    <location>
        <begin position="39"/>
        <end position="57"/>
    </location>
</feature>
<keyword evidence="1" id="KW-0472">Membrane</keyword>
<name>A0A1H4TBC7_9BRAD</name>
<proteinExistence type="predicted"/>
<evidence type="ECO:0000313" key="3">
    <source>
        <dbReference type="Proteomes" id="UP000198992"/>
    </source>
</evidence>
<feature type="transmembrane region" description="Helical" evidence="1">
    <location>
        <begin position="78"/>
        <end position="100"/>
    </location>
</feature>
<sequence length="143" mass="15560">MGTRPTTVMKLVAHASCGAVGAFVFGLCLASTIKRFDGLSLAVTILFAVPVISDWFWTRREVRRLAAGDMANQQATQFLWSYLFFAMLSSGFGIAVMAVILQSADFTRTFGAIVFGVLTCIGIYPLVRDAKRLADTVEPRTIA</sequence>
<evidence type="ECO:0000313" key="2">
    <source>
        <dbReference type="EMBL" id="SEC53647.1"/>
    </source>
</evidence>
<dbReference type="AlphaFoldDB" id="A0A1H4TBC7"/>
<feature type="transmembrane region" description="Helical" evidence="1">
    <location>
        <begin position="12"/>
        <end position="33"/>
    </location>
</feature>
<gene>
    <name evidence="2" type="ORF">SAMN05444164_2081</name>
</gene>
<accession>A0A1H4TBC7</accession>
<reference evidence="2 3" key="1">
    <citation type="submission" date="2016-10" db="EMBL/GenBank/DDBJ databases">
        <authorList>
            <person name="de Groot N.N."/>
        </authorList>
    </citation>
    <scope>NUCLEOTIDE SEQUENCE [LARGE SCALE GENOMIC DNA]</scope>
    <source>
        <strain evidence="2 3">MT12</strain>
    </source>
</reference>
<dbReference type="EMBL" id="FNTH01000001">
    <property type="protein sequence ID" value="SEC53647.1"/>
    <property type="molecule type" value="Genomic_DNA"/>
</dbReference>
<keyword evidence="1" id="KW-1133">Transmembrane helix</keyword>
<keyword evidence="1" id="KW-0812">Transmembrane</keyword>